<evidence type="ECO:0000313" key="8">
    <source>
        <dbReference type="Proteomes" id="UP001553843"/>
    </source>
</evidence>
<keyword evidence="2" id="KW-0238">DNA-binding</keyword>
<evidence type="ECO:0000259" key="5">
    <source>
        <dbReference type="PROSITE" id="PS51077"/>
    </source>
</evidence>
<evidence type="ECO:0000259" key="6">
    <source>
        <dbReference type="PROSITE" id="PS51078"/>
    </source>
</evidence>
<feature type="domain" description="HTH iclR-type" evidence="5">
    <location>
        <begin position="412"/>
        <end position="480"/>
    </location>
</feature>
<dbReference type="InterPro" id="IPR014757">
    <property type="entry name" value="Tscrpt_reg_IclR_C"/>
</dbReference>
<evidence type="ECO:0000256" key="3">
    <source>
        <dbReference type="ARBA" id="ARBA00023163"/>
    </source>
</evidence>
<organism evidence="7 8">
    <name type="scientific">Streptomyces huasconensis</name>
    <dbReference type="NCBI Taxonomy" id="1854574"/>
    <lineage>
        <taxon>Bacteria</taxon>
        <taxon>Bacillati</taxon>
        <taxon>Actinomycetota</taxon>
        <taxon>Actinomycetes</taxon>
        <taxon>Kitasatosporales</taxon>
        <taxon>Streptomycetaceae</taxon>
        <taxon>Streptomyces</taxon>
    </lineage>
</organism>
<keyword evidence="3" id="KW-0804">Transcription</keyword>
<dbReference type="Gene3D" id="1.10.10.10">
    <property type="entry name" value="Winged helix-like DNA-binding domain superfamily/Winged helix DNA-binding domain"/>
    <property type="match status" value="2"/>
</dbReference>
<dbReference type="SUPFAM" id="SSF46785">
    <property type="entry name" value="Winged helix' DNA-binding domain"/>
    <property type="match status" value="2"/>
</dbReference>
<feature type="domain" description="IclR-ED" evidence="6">
    <location>
        <begin position="68"/>
        <end position="260"/>
    </location>
</feature>
<reference evidence="7 8" key="1">
    <citation type="submission" date="2024-06" db="EMBL/GenBank/DDBJ databases">
        <title>The Natural Products Discovery Center: Release of the First 8490 Sequenced Strains for Exploring Actinobacteria Biosynthetic Diversity.</title>
        <authorList>
            <person name="Kalkreuter E."/>
            <person name="Kautsar S.A."/>
            <person name="Yang D."/>
            <person name="Bader C.D."/>
            <person name="Teijaro C.N."/>
            <person name="Fluegel L."/>
            <person name="Davis C.M."/>
            <person name="Simpson J.R."/>
            <person name="Lauterbach L."/>
            <person name="Steele A.D."/>
            <person name="Gui C."/>
            <person name="Meng S."/>
            <person name="Li G."/>
            <person name="Viehrig K."/>
            <person name="Ye F."/>
            <person name="Su P."/>
            <person name="Kiefer A.F."/>
            <person name="Nichols A."/>
            <person name="Cepeda A.J."/>
            <person name="Yan W."/>
            <person name="Fan B."/>
            <person name="Jiang Y."/>
            <person name="Adhikari A."/>
            <person name="Zheng C.-J."/>
            <person name="Schuster L."/>
            <person name="Cowan T.M."/>
            <person name="Smanski M.J."/>
            <person name="Chevrette M.G."/>
            <person name="De Carvalho L.P.S."/>
            <person name="Shen B."/>
        </authorList>
    </citation>
    <scope>NUCLEOTIDE SEQUENCE [LARGE SCALE GENOMIC DNA]</scope>
    <source>
        <strain evidence="7 8">NPDC047833</strain>
    </source>
</reference>
<dbReference type="InterPro" id="IPR012794">
    <property type="entry name" value="PcaR_PcaU"/>
</dbReference>
<dbReference type="Gene3D" id="3.30.450.40">
    <property type="match status" value="2"/>
</dbReference>
<dbReference type="SUPFAM" id="SSF55781">
    <property type="entry name" value="GAF domain-like"/>
    <property type="match status" value="2"/>
</dbReference>
<protein>
    <submittedName>
        <fullName evidence="7">IclR family transcriptional regulator C-terminal domain-containing protein</fullName>
    </submittedName>
</protein>
<dbReference type="SMART" id="SM00346">
    <property type="entry name" value="HTH_ICLR"/>
    <property type="match status" value="2"/>
</dbReference>
<dbReference type="PROSITE" id="PS51078">
    <property type="entry name" value="ICLR_ED"/>
    <property type="match status" value="2"/>
</dbReference>
<dbReference type="PROSITE" id="PS51077">
    <property type="entry name" value="HTH_ICLR"/>
    <property type="match status" value="2"/>
</dbReference>
<dbReference type="InterPro" id="IPR036388">
    <property type="entry name" value="WH-like_DNA-bd_sf"/>
</dbReference>
<comment type="caution">
    <text evidence="7">The sequence shown here is derived from an EMBL/GenBank/DDBJ whole genome shotgun (WGS) entry which is preliminary data.</text>
</comment>
<dbReference type="EMBL" id="JBEYRS010000019">
    <property type="protein sequence ID" value="MEW2366825.1"/>
    <property type="molecule type" value="Genomic_DNA"/>
</dbReference>
<accession>A0ABV3M542</accession>
<feature type="domain" description="HTH iclR-type" evidence="5">
    <location>
        <begin position="6"/>
        <end position="74"/>
    </location>
</feature>
<dbReference type="PANTHER" id="PTHR30136:SF34">
    <property type="entry name" value="TRANSCRIPTIONAL REGULATOR"/>
    <property type="match status" value="1"/>
</dbReference>
<evidence type="ECO:0000256" key="4">
    <source>
        <dbReference type="SAM" id="MobiDB-lite"/>
    </source>
</evidence>
<sequence>MPEESVRPLERGLAVLRALAAAEPGQLRAGDLVRATGLARATVDRVVTTLARLGYVRLRGQQLHLTPRLMELGNAYLAASGLTGEVAARTARLADELDESVSLAVPDGDGVRFVTQAARRRAMSVAFRIGDLLPPERCAPGALFAATWDAERWAAWRERVATGSAQEAYPALPPAPAPAGAPDLAERVAHARRSGWALDDQLIEPGLIAVAVPVRDTTGQVRYALSAVSHTSRHTAQGLATAVLPRLRAEAEHLAGLSETESRPTADGRASALEAADGRALAQEGGVGRASGQKDIVGRAPAQNAADSRTPTPEAADSRTPTQEVTDGRVPAQEVTDGRASAHEAADSQAPTPEATDGRTPAPEAADNRAPAQKATDSRASGREATGPTATGRVDPAADPATAKHELGPGFLQSLARGLAVLRALGGARGGGLPLTALAEATGLPRATARRCLRTLEAAGYAAHDGRLFRPLPRILELGHAALSGLTFAELAEPHLRDLADRVRQSASATVLDGTDIRYVARAATVRVMSVHITVGTRFPAYATAMGRVLLAGLPEEERERLLKAAPPRALTPRTVTDPDELARALGRAAAEGHAAVDQELEDGLRSVAVPVRDAAGRVVAAVNVAQHAGTAPLSRTRDALLPALRATAAAIETDLHVAARFNTVRMS</sequence>
<name>A0ABV3M542_9ACTN</name>
<proteinExistence type="predicted"/>
<keyword evidence="8" id="KW-1185">Reference proteome</keyword>
<dbReference type="InterPro" id="IPR050707">
    <property type="entry name" value="HTH_MetabolicPath_Reg"/>
</dbReference>
<evidence type="ECO:0000313" key="7">
    <source>
        <dbReference type="EMBL" id="MEW2366825.1"/>
    </source>
</evidence>
<evidence type="ECO:0000256" key="2">
    <source>
        <dbReference type="ARBA" id="ARBA00023125"/>
    </source>
</evidence>
<dbReference type="InterPro" id="IPR005471">
    <property type="entry name" value="Tscrpt_reg_IclR_N"/>
</dbReference>
<feature type="region of interest" description="Disordered" evidence="4">
    <location>
        <begin position="255"/>
        <end position="405"/>
    </location>
</feature>
<dbReference type="Pfam" id="PF01614">
    <property type="entry name" value="IclR_C"/>
    <property type="match status" value="2"/>
</dbReference>
<dbReference type="InterPro" id="IPR029016">
    <property type="entry name" value="GAF-like_dom_sf"/>
</dbReference>
<feature type="compositionally biased region" description="Basic and acidic residues" evidence="4">
    <location>
        <begin position="336"/>
        <end position="346"/>
    </location>
</feature>
<gene>
    <name evidence="7" type="ORF">AB0887_33355</name>
</gene>
<evidence type="ECO:0000256" key="1">
    <source>
        <dbReference type="ARBA" id="ARBA00023015"/>
    </source>
</evidence>
<dbReference type="PANTHER" id="PTHR30136">
    <property type="entry name" value="HELIX-TURN-HELIX TRANSCRIPTIONAL REGULATOR, ICLR FAMILY"/>
    <property type="match status" value="1"/>
</dbReference>
<dbReference type="RefSeq" id="WP_359783235.1">
    <property type="nucleotide sequence ID" value="NZ_JBEYRR010000014.1"/>
</dbReference>
<keyword evidence="1" id="KW-0805">Transcription regulation</keyword>
<feature type="domain" description="IclR-ED" evidence="6">
    <location>
        <begin position="474"/>
        <end position="658"/>
    </location>
</feature>
<dbReference type="Pfam" id="PF09339">
    <property type="entry name" value="HTH_IclR"/>
    <property type="match status" value="2"/>
</dbReference>
<dbReference type="NCBIfam" id="TIGR02431">
    <property type="entry name" value="pcaR_pcaU"/>
    <property type="match status" value="1"/>
</dbReference>
<dbReference type="InterPro" id="IPR036390">
    <property type="entry name" value="WH_DNA-bd_sf"/>
</dbReference>
<dbReference type="Proteomes" id="UP001553843">
    <property type="component" value="Unassembled WGS sequence"/>
</dbReference>